<evidence type="ECO:0000313" key="2">
    <source>
        <dbReference type="Proteomes" id="UP000252008"/>
    </source>
</evidence>
<keyword evidence="2" id="KW-1185">Reference proteome</keyword>
<dbReference type="RefSeq" id="WP_083145255.1">
    <property type="nucleotide sequence ID" value="NZ_MVID01000021.1"/>
</dbReference>
<proteinExistence type="predicted"/>
<name>A0A375YKU1_MYCPF</name>
<reference evidence="1 2" key="1">
    <citation type="submission" date="2018-05" db="EMBL/GenBank/DDBJ databases">
        <authorList>
            <consortium name="IHU Genomes"/>
        </authorList>
    </citation>
    <scope>NUCLEOTIDE SEQUENCE [LARGE SCALE GENOMIC DNA]</scope>
    <source>
        <strain evidence="1 2">P7335</strain>
    </source>
</reference>
<dbReference type="Proteomes" id="UP000252008">
    <property type="component" value="Unassembled WGS sequence"/>
</dbReference>
<gene>
    <name evidence="1" type="ORF">MPP7335_03512</name>
</gene>
<evidence type="ECO:0000313" key="1">
    <source>
        <dbReference type="EMBL" id="SRX81756.1"/>
    </source>
</evidence>
<protein>
    <submittedName>
        <fullName evidence="1">Uncharacterized protein</fullName>
    </submittedName>
</protein>
<accession>A0A375YKU1</accession>
<dbReference type="AlphaFoldDB" id="A0A375YKU1"/>
<sequence length="258" mass="27305">MYLTAQQLAVANQAIKETFETSCISWQVLPQWDTGDPAKTAVPADDVTTAIPSTVAVVGDSEPLTVTLATVTSGSPDFLLARIIDKAVDLAAKVDNAVIPTLRTTAANSVTWNNSTVDKLLLSLIDARTAVEKAGYRAPSCLITNTDGLKEVSVLVSGYSVQQTLLDTANIGSLQRAEQVAPTTTTNARAVLVGRRQRIPHGGAADESPGEEPVDLAVSVPPSLEVLGEDGANTIKLAVRVRYALRIKDKYGLVKLDK</sequence>
<organism evidence="1 2">
    <name type="scientific">Mycolicibacterium parafortuitum</name>
    <name type="common">Mycobacterium parafortuitum</name>
    <dbReference type="NCBI Taxonomy" id="39692"/>
    <lineage>
        <taxon>Bacteria</taxon>
        <taxon>Bacillati</taxon>
        <taxon>Actinomycetota</taxon>
        <taxon>Actinomycetes</taxon>
        <taxon>Mycobacteriales</taxon>
        <taxon>Mycobacteriaceae</taxon>
        <taxon>Mycolicibacterium</taxon>
    </lineage>
</organism>
<dbReference type="STRING" id="39692.BST38_20215"/>
<dbReference type="EMBL" id="UEGS01000001">
    <property type="protein sequence ID" value="SRX81756.1"/>
    <property type="molecule type" value="Genomic_DNA"/>
</dbReference>